<protein>
    <submittedName>
        <fullName evidence="1 3">Uncharacterized protein</fullName>
    </submittedName>
</protein>
<reference evidence="1" key="2">
    <citation type="submission" date="2014-06" db="EMBL/GenBank/DDBJ databases">
        <authorList>
            <person name="Aslett M."/>
        </authorList>
    </citation>
    <scope>NUCLEOTIDE SEQUENCE</scope>
</reference>
<reference evidence="3" key="3">
    <citation type="submission" date="2020-10" db="UniProtKB">
        <authorList>
            <consortium name="WormBaseParasite"/>
        </authorList>
    </citation>
    <scope>IDENTIFICATION</scope>
</reference>
<evidence type="ECO:0000313" key="1">
    <source>
        <dbReference type="EMBL" id="CDS20904.1"/>
    </source>
</evidence>
<reference evidence="1 2" key="1">
    <citation type="journal article" date="2013" name="Nature">
        <title>The genomes of four tapeworm species reveal adaptations to parasitism.</title>
        <authorList>
            <person name="Tsai I.J."/>
            <person name="Zarowiecki M."/>
            <person name="Holroyd N."/>
            <person name="Garciarrubio A."/>
            <person name="Sanchez-Flores A."/>
            <person name="Brooks K.L."/>
            <person name="Tracey A."/>
            <person name="Bobes R.J."/>
            <person name="Fragoso G."/>
            <person name="Sciutto E."/>
            <person name="Aslett M."/>
            <person name="Beasley H."/>
            <person name="Bennett H.M."/>
            <person name="Cai J."/>
            <person name="Camicia F."/>
            <person name="Clark R."/>
            <person name="Cucher M."/>
            <person name="De Silva N."/>
            <person name="Day T.A."/>
            <person name="Deplazes P."/>
            <person name="Estrada K."/>
            <person name="Fernandez C."/>
            <person name="Holland P.W."/>
            <person name="Hou J."/>
            <person name="Hu S."/>
            <person name="Huckvale T."/>
            <person name="Hung S.S."/>
            <person name="Kamenetzky L."/>
            <person name="Keane J.A."/>
            <person name="Kiss F."/>
            <person name="Koziol U."/>
            <person name="Lambert O."/>
            <person name="Liu K."/>
            <person name="Luo X."/>
            <person name="Luo Y."/>
            <person name="Macchiaroli N."/>
            <person name="Nichol S."/>
            <person name="Paps J."/>
            <person name="Parkinson J."/>
            <person name="Pouchkina-Stantcheva N."/>
            <person name="Riddiford N."/>
            <person name="Rosenzvit M."/>
            <person name="Salinas G."/>
            <person name="Wasmuth J.D."/>
            <person name="Zamanian M."/>
            <person name="Zheng Y."/>
            <person name="Cai X."/>
            <person name="Soberon X."/>
            <person name="Olson P.D."/>
            <person name="Laclette J.P."/>
            <person name="Brehm K."/>
            <person name="Berriman M."/>
            <person name="Garciarrubio A."/>
            <person name="Bobes R.J."/>
            <person name="Fragoso G."/>
            <person name="Sanchez-Flores A."/>
            <person name="Estrada K."/>
            <person name="Cevallos M.A."/>
            <person name="Morett E."/>
            <person name="Gonzalez V."/>
            <person name="Portillo T."/>
            <person name="Ochoa-Leyva A."/>
            <person name="Jose M.V."/>
            <person name="Sciutto E."/>
            <person name="Landa A."/>
            <person name="Jimenez L."/>
            <person name="Valdes V."/>
            <person name="Carrero J.C."/>
            <person name="Larralde C."/>
            <person name="Morales-Montor J."/>
            <person name="Limon-Lason J."/>
            <person name="Soberon X."/>
            <person name="Laclette J.P."/>
        </authorList>
    </citation>
    <scope>NUCLEOTIDE SEQUENCE [LARGE SCALE GENOMIC DNA]</scope>
</reference>
<proteinExistence type="predicted"/>
<dbReference type="EMBL" id="LK028582">
    <property type="protein sequence ID" value="CDS20904.1"/>
    <property type="molecule type" value="Genomic_DNA"/>
</dbReference>
<name>A0A068WT94_ECHGR</name>
<dbReference type="AlphaFoldDB" id="A0A068WT94"/>
<sequence length="121" mass="14218">MWKVNRGDGRDRRSKEEREAIHVRQFRPCLVLLDATETRLPSIRSVNWLNNGLMGWQLRCRWWALPYLRGGCHRRISIVLQRTAALLNLCNYCQANNPGDNSHYRGPKFVHPTTFHFFASP</sequence>
<gene>
    <name evidence="1" type="ORF">EgrG_000526500</name>
</gene>
<organism evidence="1">
    <name type="scientific">Echinococcus granulosus</name>
    <name type="common">Hydatid tapeworm</name>
    <dbReference type="NCBI Taxonomy" id="6210"/>
    <lineage>
        <taxon>Eukaryota</taxon>
        <taxon>Metazoa</taxon>
        <taxon>Spiralia</taxon>
        <taxon>Lophotrochozoa</taxon>
        <taxon>Platyhelminthes</taxon>
        <taxon>Cestoda</taxon>
        <taxon>Eucestoda</taxon>
        <taxon>Cyclophyllidea</taxon>
        <taxon>Taeniidae</taxon>
        <taxon>Echinococcus</taxon>
        <taxon>Echinococcus granulosus group</taxon>
    </lineage>
</organism>
<accession>A0A068WT94</accession>
<dbReference type="WBParaSite" id="EgrG_000526500">
    <property type="protein sequence ID" value="EgrG_000526500"/>
    <property type="gene ID" value="EgrG_000526500"/>
</dbReference>
<evidence type="ECO:0000313" key="3">
    <source>
        <dbReference type="WBParaSite" id="EgrG_000526500"/>
    </source>
</evidence>
<dbReference type="Proteomes" id="UP000492820">
    <property type="component" value="Unassembled WGS sequence"/>
</dbReference>
<evidence type="ECO:0000313" key="2">
    <source>
        <dbReference type="Proteomes" id="UP000492820"/>
    </source>
</evidence>